<comment type="caution">
    <text evidence="6">The sequence shown here is derived from an EMBL/GenBank/DDBJ whole genome shotgun (WGS) entry which is preliminary data.</text>
</comment>
<keyword evidence="3" id="KW-0547">Nucleotide-binding</keyword>
<gene>
    <name evidence="6" type="ORF">MU846_12460</name>
</gene>
<evidence type="ECO:0000259" key="5">
    <source>
        <dbReference type="Pfam" id="PF03109"/>
    </source>
</evidence>
<protein>
    <submittedName>
        <fullName evidence="6">AarF/ABC1/UbiB kinase family protein</fullName>
    </submittedName>
</protein>
<keyword evidence="7" id="KW-1185">Reference proteome</keyword>
<proteinExistence type="inferred from homology"/>
<evidence type="ECO:0000256" key="2">
    <source>
        <dbReference type="ARBA" id="ARBA00022679"/>
    </source>
</evidence>
<reference evidence="6" key="1">
    <citation type="submission" date="2022-04" db="EMBL/GenBank/DDBJ databases">
        <title>Alcanivorax sp. CY1518 draft genome sequence.</title>
        <authorList>
            <person name="Zhao G."/>
            <person name="An M."/>
        </authorList>
    </citation>
    <scope>NUCLEOTIDE SEQUENCE</scope>
    <source>
        <strain evidence="6">CY1518</strain>
    </source>
</reference>
<evidence type="ECO:0000313" key="7">
    <source>
        <dbReference type="Proteomes" id="UP001165524"/>
    </source>
</evidence>
<dbReference type="InterPro" id="IPR004147">
    <property type="entry name" value="ABC1_dom"/>
</dbReference>
<evidence type="ECO:0000256" key="3">
    <source>
        <dbReference type="ARBA" id="ARBA00022741"/>
    </source>
</evidence>
<dbReference type="InterPro" id="IPR051409">
    <property type="entry name" value="Atypical_kinase_ADCK"/>
</dbReference>
<evidence type="ECO:0000256" key="4">
    <source>
        <dbReference type="ARBA" id="ARBA00022840"/>
    </source>
</evidence>
<accession>A0ABT0E9L4</accession>
<keyword evidence="2" id="KW-0808">Transferase</keyword>
<dbReference type="InterPro" id="IPR011009">
    <property type="entry name" value="Kinase-like_dom_sf"/>
</dbReference>
<evidence type="ECO:0000256" key="1">
    <source>
        <dbReference type="ARBA" id="ARBA00009670"/>
    </source>
</evidence>
<organism evidence="6 7">
    <name type="scientific">Alcanivorax quisquiliarum</name>
    <dbReference type="NCBI Taxonomy" id="2933565"/>
    <lineage>
        <taxon>Bacteria</taxon>
        <taxon>Pseudomonadati</taxon>
        <taxon>Pseudomonadota</taxon>
        <taxon>Gammaproteobacteria</taxon>
        <taxon>Oceanospirillales</taxon>
        <taxon>Alcanivoracaceae</taxon>
        <taxon>Alcanivorax</taxon>
    </lineage>
</organism>
<dbReference type="Pfam" id="PF03109">
    <property type="entry name" value="ABC1"/>
    <property type="match status" value="1"/>
</dbReference>
<feature type="domain" description="ABC1 atypical kinase-like" evidence="5">
    <location>
        <begin position="97"/>
        <end position="340"/>
    </location>
</feature>
<comment type="similarity">
    <text evidence="1">Belongs to the protein kinase superfamily. ADCK protein kinase family.</text>
</comment>
<keyword evidence="6" id="KW-0418">Kinase</keyword>
<dbReference type="InterPro" id="IPR034646">
    <property type="entry name" value="ADCK3_dom"/>
</dbReference>
<dbReference type="EMBL" id="JALKII010000009">
    <property type="protein sequence ID" value="MCK0538521.1"/>
    <property type="molecule type" value="Genomic_DNA"/>
</dbReference>
<dbReference type="Proteomes" id="UP001165524">
    <property type="component" value="Unassembled WGS sequence"/>
</dbReference>
<keyword evidence="4" id="KW-0067">ATP-binding</keyword>
<dbReference type="CDD" id="cd13970">
    <property type="entry name" value="ABC1_ADCK3"/>
    <property type="match status" value="1"/>
</dbReference>
<name>A0ABT0E9L4_9GAMM</name>
<dbReference type="PANTHER" id="PTHR43851">
    <property type="match status" value="1"/>
</dbReference>
<dbReference type="PANTHER" id="PTHR43851:SF3">
    <property type="entry name" value="COENZYME Q8"/>
    <property type="match status" value="1"/>
</dbReference>
<evidence type="ECO:0000313" key="6">
    <source>
        <dbReference type="EMBL" id="MCK0538521.1"/>
    </source>
</evidence>
<dbReference type="SUPFAM" id="SSF56112">
    <property type="entry name" value="Protein kinase-like (PK-like)"/>
    <property type="match status" value="1"/>
</dbReference>
<dbReference type="GO" id="GO:0016301">
    <property type="term" value="F:kinase activity"/>
    <property type="evidence" value="ECO:0007669"/>
    <property type="project" value="UniProtKB-KW"/>
</dbReference>
<sequence length="445" mass="50268">MAKNKSSFRTTTQAGRLLRLTGMTTAIASRVATHSVKGLFQSEEAKQRDKEKLLRHIGSEVARTLGEMKGAVMKVGQIASQMQDLLPPEIADALSILQKASAPMPFSVIRRQIKRELGDEPAQLFAEFSEQPFAAASIGQVHRARLHDGREVVVKVQYPAVKESIDSDMRHLRRILKLGGLLKVEEAVLDAIFREIRDQLEEELDYRQEAAHLAMFRDFHKDEPWLVIPDVVSSHSSDRVLTLSYEPGDDLDTVRASSRYDQTLRNLIGERLFDAIGRQMFVLRAVHCDPHPGNFAYRPDGSIVMYDFGAIKRIEPEDLAAFRDLTQAAYENDIPAVEQVLRRLDIRKPQGPEIADEFYSAWINLLLPPFDAEPFDFANAGLHLKLAKQTRDTPWRYLESFQPSARTLLVNRVLGGHYWTMVNLGVVAAFRPNVERLFAAADEPS</sequence>
<dbReference type="RefSeq" id="WP_246953230.1">
    <property type="nucleotide sequence ID" value="NZ_JALKII010000009.1"/>
</dbReference>